<dbReference type="EMBL" id="CAACVS010000564">
    <property type="protein sequence ID" value="VEU43579.1"/>
    <property type="molecule type" value="Genomic_DNA"/>
</dbReference>
<evidence type="ECO:0000256" key="2">
    <source>
        <dbReference type="SAM" id="MobiDB-lite"/>
    </source>
</evidence>
<keyword evidence="1" id="KW-0378">Hydrolase</keyword>
<feature type="region of interest" description="Disordered" evidence="2">
    <location>
        <begin position="247"/>
        <end position="380"/>
    </location>
</feature>
<accession>A0A448ZNG7</accession>
<feature type="domain" description="ShKT" evidence="4">
    <location>
        <begin position="383"/>
        <end position="420"/>
    </location>
</feature>
<proteinExistence type="predicted"/>
<sequence>MILSSKKRFIAIAIISLSSVSVSARPKILALHGGGGNAREFGQQPGMLDLEAALPDFDFVYADGGFPIEQQNYLWIPDPPSKDNPTTTPAIADSSLENLNRIVDEEGPFYGILGFSQGAAFVPVYLASALPGTFQKAMIFSGYPTETHLGLMDLVDGQSPFDDISTLIWIGEQDRVIPPSLSQKLIPKFTSPTVISSPEGGHSCVDDEKFRHKNKSKKSCVWISSKKKRVKKFCKKKKIKRACPLTCSMCKPQDNDKPNDKPIEKINAKPYEKPTIKPNDKPYEKPGEKPNDKPVDKPDKPNDKPNDKPVDKPDKLNDKPIDKPVDKPDKPNDKPNEKPVDKPDKPNEKPVDKPDKPNDKPVDKPDKPNDKPDEEECADDKTFIFKNKKSVCAWVRKRSSKRFCKYKKIQMRCPATCNLCGNTLGL</sequence>
<dbReference type="InterPro" id="IPR003582">
    <property type="entry name" value="ShKT_dom"/>
</dbReference>
<dbReference type="Proteomes" id="UP000291116">
    <property type="component" value="Unassembled WGS sequence"/>
</dbReference>
<protein>
    <recommendedName>
        <fullName evidence="4">ShKT domain-containing protein</fullName>
    </recommendedName>
</protein>
<dbReference type="InterPro" id="IPR005645">
    <property type="entry name" value="FSH-like_dom"/>
</dbReference>
<evidence type="ECO:0000256" key="3">
    <source>
        <dbReference type="SAM" id="SignalP"/>
    </source>
</evidence>
<evidence type="ECO:0000256" key="1">
    <source>
        <dbReference type="ARBA" id="ARBA00022801"/>
    </source>
</evidence>
<feature type="compositionally biased region" description="Basic and acidic residues" evidence="2">
    <location>
        <begin position="253"/>
        <end position="371"/>
    </location>
</feature>
<dbReference type="GO" id="GO:0005634">
    <property type="term" value="C:nucleus"/>
    <property type="evidence" value="ECO:0007669"/>
    <property type="project" value="TreeGrafter"/>
</dbReference>
<dbReference type="PANTHER" id="PTHR48070">
    <property type="entry name" value="ESTERASE OVCA2"/>
    <property type="match status" value="1"/>
</dbReference>
<dbReference type="PROSITE" id="PS51670">
    <property type="entry name" value="SHKT"/>
    <property type="match status" value="1"/>
</dbReference>
<dbReference type="Pfam" id="PF03959">
    <property type="entry name" value="FSH1"/>
    <property type="match status" value="1"/>
</dbReference>
<dbReference type="Gene3D" id="3.40.50.1820">
    <property type="entry name" value="alpha/beta hydrolase"/>
    <property type="match status" value="1"/>
</dbReference>
<dbReference type="PANTHER" id="PTHR48070:SF6">
    <property type="entry name" value="ESTERASE OVCA2"/>
    <property type="match status" value="1"/>
</dbReference>
<name>A0A448ZNG7_9STRA</name>
<organism evidence="5 6">
    <name type="scientific">Pseudo-nitzschia multistriata</name>
    <dbReference type="NCBI Taxonomy" id="183589"/>
    <lineage>
        <taxon>Eukaryota</taxon>
        <taxon>Sar</taxon>
        <taxon>Stramenopiles</taxon>
        <taxon>Ochrophyta</taxon>
        <taxon>Bacillariophyta</taxon>
        <taxon>Bacillariophyceae</taxon>
        <taxon>Bacillariophycidae</taxon>
        <taxon>Bacillariales</taxon>
        <taxon>Bacillariaceae</taxon>
        <taxon>Pseudo-nitzschia</taxon>
    </lineage>
</organism>
<feature type="chain" id="PRO_5019554063" description="ShKT domain-containing protein" evidence="3">
    <location>
        <begin position="25"/>
        <end position="426"/>
    </location>
</feature>
<dbReference type="OrthoDB" id="414698at2759"/>
<evidence type="ECO:0000259" key="4">
    <source>
        <dbReference type="PROSITE" id="PS51670"/>
    </source>
</evidence>
<evidence type="ECO:0000313" key="6">
    <source>
        <dbReference type="Proteomes" id="UP000291116"/>
    </source>
</evidence>
<dbReference type="InterPro" id="IPR050593">
    <property type="entry name" value="LovG"/>
</dbReference>
<keyword evidence="6" id="KW-1185">Reference proteome</keyword>
<reference evidence="5 6" key="1">
    <citation type="submission" date="2019-01" db="EMBL/GenBank/DDBJ databases">
        <authorList>
            <person name="Ferrante I. M."/>
        </authorList>
    </citation>
    <scope>NUCLEOTIDE SEQUENCE [LARGE SCALE GENOMIC DNA]</scope>
    <source>
        <strain evidence="5 6">B856</strain>
    </source>
</reference>
<dbReference type="InterPro" id="IPR029058">
    <property type="entry name" value="AB_hydrolase_fold"/>
</dbReference>
<evidence type="ECO:0000313" key="5">
    <source>
        <dbReference type="EMBL" id="VEU43579.1"/>
    </source>
</evidence>
<gene>
    <name evidence="5" type="ORF">PSNMU_V1.4_AUG-EV-PASAV3_0106140</name>
</gene>
<dbReference type="GO" id="GO:0016787">
    <property type="term" value="F:hydrolase activity"/>
    <property type="evidence" value="ECO:0007669"/>
    <property type="project" value="UniProtKB-KW"/>
</dbReference>
<dbReference type="GO" id="GO:0005737">
    <property type="term" value="C:cytoplasm"/>
    <property type="evidence" value="ECO:0007669"/>
    <property type="project" value="TreeGrafter"/>
</dbReference>
<feature type="signal peptide" evidence="3">
    <location>
        <begin position="1"/>
        <end position="24"/>
    </location>
</feature>
<keyword evidence="3" id="KW-0732">Signal</keyword>
<dbReference type="SUPFAM" id="SSF53474">
    <property type="entry name" value="alpha/beta-Hydrolases"/>
    <property type="match status" value="1"/>
</dbReference>
<dbReference type="AlphaFoldDB" id="A0A448ZNG7"/>